<name>A0A9J5XGH9_SOLCO</name>
<dbReference type="AlphaFoldDB" id="A0A9J5XGH9"/>
<gene>
    <name evidence="1" type="ORF">H5410_046712</name>
</gene>
<keyword evidence="2" id="KW-1185">Reference proteome</keyword>
<dbReference type="EMBL" id="JACXVP010000009">
    <property type="protein sequence ID" value="KAG5586278.1"/>
    <property type="molecule type" value="Genomic_DNA"/>
</dbReference>
<evidence type="ECO:0000313" key="2">
    <source>
        <dbReference type="Proteomes" id="UP000824120"/>
    </source>
</evidence>
<accession>A0A9J5XGH9</accession>
<sequence length="78" mass="8955">MPSSRTGSFYMYVFGYDELHDDYKNDCVIFVVDLANGRWEEMENPCYGEGNFDLMSYLGVLGNDLSTIFHPLMTHADV</sequence>
<dbReference type="Proteomes" id="UP000824120">
    <property type="component" value="Chromosome 9"/>
</dbReference>
<organism evidence="1 2">
    <name type="scientific">Solanum commersonii</name>
    <name type="common">Commerson's wild potato</name>
    <name type="synonym">Commerson's nightshade</name>
    <dbReference type="NCBI Taxonomy" id="4109"/>
    <lineage>
        <taxon>Eukaryota</taxon>
        <taxon>Viridiplantae</taxon>
        <taxon>Streptophyta</taxon>
        <taxon>Embryophyta</taxon>
        <taxon>Tracheophyta</taxon>
        <taxon>Spermatophyta</taxon>
        <taxon>Magnoliopsida</taxon>
        <taxon>eudicotyledons</taxon>
        <taxon>Gunneridae</taxon>
        <taxon>Pentapetalae</taxon>
        <taxon>asterids</taxon>
        <taxon>lamiids</taxon>
        <taxon>Solanales</taxon>
        <taxon>Solanaceae</taxon>
        <taxon>Solanoideae</taxon>
        <taxon>Solaneae</taxon>
        <taxon>Solanum</taxon>
    </lineage>
</organism>
<comment type="caution">
    <text evidence="1">The sequence shown here is derived from an EMBL/GenBank/DDBJ whole genome shotgun (WGS) entry which is preliminary data.</text>
</comment>
<protein>
    <submittedName>
        <fullName evidence="1">Uncharacterized protein</fullName>
    </submittedName>
</protein>
<proteinExistence type="predicted"/>
<evidence type="ECO:0000313" key="1">
    <source>
        <dbReference type="EMBL" id="KAG5586278.1"/>
    </source>
</evidence>
<reference evidence="1 2" key="1">
    <citation type="submission" date="2020-09" db="EMBL/GenBank/DDBJ databases">
        <title>De no assembly of potato wild relative species, Solanum commersonii.</title>
        <authorList>
            <person name="Cho K."/>
        </authorList>
    </citation>
    <scope>NUCLEOTIDE SEQUENCE [LARGE SCALE GENOMIC DNA]</scope>
    <source>
        <strain evidence="1">LZ3.2</strain>
        <tissue evidence="1">Leaf</tissue>
    </source>
</reference>